<name>A0A1Z5JN66_FISSO</name>
<dbReference type="PANTHER" id="PTHR38894">
    <property type="entry name" value="TRANSMEMBRANE PROTEIN"/>
    <property type="match status" value="1"/>
</dbReference>
<evidence type="ECO:0000256" key="5">
    <source>
        <dbReference type="SAM" id="MobiDB-lite"/>
    </source>
</evidence>
<comment type="caution">
    <text evidence="7">The sequence shown here is derived from an EMBL/GenBank/DDBJ whole genome shotgun (WGS) entry which is preliminary data.</text>
</comment>
<evidence type="ECO:0000256" key="3">
    <source>
        <dbReference type="ARBA" id="ARBA00022989"/>
    </source>
</evidence>
<dbReference type="InterPro" id="IPR013714">
    <property type="entry name" value="Golgi_TVP15"/>
</dbReference>
<accession>A0A1Z5JN66</accession>
<feature type="transmembrane region" description="Helical" evidence="6">
    <location>
        <begin position="84"/>
        <end position="103"/>
    </location>
</feature>
<dbReference type="PANTHER" id="PTHR38894:SF1">
    <property type="entry name" value="TRANSMEMBRANE PROTEIN"/>
    <property type="match status" value="1"/>
</dbReference>
<dbReference type="Pfam" id="PF08507">
    <property type="entry name" value="COPI_assoc"/>
    <property type="match status" value="1"/>
</dbReference>
<evidence type="ECO:0000256" key="6">
    <source>
        <dbReference type="SAM" id="Phobius"/>
    </source>
</evidence>
<organism evidence="7 8">
    <name type="scientific">Fistulifera solaris</name>
    <name type="common">Oleaginous diatom</name>
    <dbReference type="NCBI Taxonomy" id="1519565"/>
    <lineage>
        <taxon>Eukaryota</taxon>
        <taxon>Sar</taxon>
        <taxon>Stramenopiles</taxon>
        <taxon>Ochrophyta</taxon>
        <taxon>Bacillariophyta</taxon>
        <taxon>Bacillariophyceae</taxon>
        <taxon>Bacillariophycidae</taxon>
        <taxon>Naviculales</taxon>
        <taxon>Naviculaceae</taxon>
        <taxon>Fistulifera</taxon>
    </lineage>
</organism>
<evidence type="ECO:0000313" key="8">
    <source>
        <dbReference type="Proteomes" id="UP000198406"/>
    </source>
</evidence>
<evidence type="ECO:0000313" key="7">
    <source>
        <dbReference type="EMBL" id="GAX15455.1"/>
    </source>
</evidence>
<feature type="region of interest" description="Disordered" evidence="5">
    <location>
        <begin position="1"/>
        <end position="20"/>
    </location>
</feature>
<evidence type="ECO:0000256" key="1">
    <source>
        <dbReference type="ARBA" id="ARBA00004141"/>
    </source>
</evidence>
<keyword evidence="4 6" id="KW-0472">Membrane</keyword>
<keyword evidence="3 6" id="KW-1133">Transmembrane helix</keyword>
<dbReference type="GO" id="GO:0016020">
    <property type="term" value="C:membrane"/>
    <property type="evidence" value="ECO:0007669"/>
    <property type="project" value="UniProtKB-SubCell"/>
</dbReference>
<evidence type="ECO:0000256" key="4">
    <source>
        <dbReference type="ARBA" id="ARBA00023136"/>
    </source>
</evidence>
<dbReference type="OrthoDB" id="203284at2759"/>
<dbReference type="Proteomes" id="UP000198406">
    <property type="component" value="Unassembled WGS sequence"/>
</dbReference>
<keyword evidence="2 6" id="KW-0812">Transmembrane</keyword>
<comment type="subcellular location">
    <subcellularLocation>
        <location evidence="1">Membrane</location>
        <topology evidence="1">Multi-pass membrane protein</topology>
    </subcellularLocation>
</comment>
<keyword evidence="8" id="KW-1185">Reference proteome</keyword>
<feature type="transmembrane region" description="Helical" evidence="6">
    <location>
        <begin position="60"/>
        <end position="78"/>
    </location>
</feature>
<feature type="transmembrane region" description="Helical" evidence="6">
    <location>
        <begin position="147"/>
        <end position="165"/>
    </location>
</feature>
<proteinExistence type="predicted"/>
<reference evidence="7 8" key="1">
    <citation type="journal article" date="2015" name="Plant Cell">
        <title>Oil accumulation by the oleaginous diatom Fistulifera solaris as revealed by the genome and transcriptome.</title>
        <authorList>
            <person name="Tanaka T."/>
            <person name="Maeda Y."/>
            <person name="Veluchamy A."/>
            <person name="Tanaka M."/>
            <person name="Abida H."/>
            <person name="Marechal E."/>
            <person name="Bowler C."/>
            <person name="Muto M."/>
            <person name="Sunaga Y."/>
            <person name="Tanaka M."/>
            <person name="Yoshino T."/>
            <person name="Taniguchi T."/>
            <person name="Fukuda Y."/>
            <person name="Nemoto M."/>
            <person name="Matsumoto M."/>
            <person name="Wong P.S."/>
            <person name="Aburatani S."/>
            <person name="Fujibuchi W."/>
        </authorList>
    </citation>
    <scope>NUCLEOTIDE SEQUENCE [LARGE SCALE GENOMIC DNA]</scope>
    <source>
        <strain evidence="7 8">JPCC DA0580</strain>
    </source>
</reference>
<dbReference type="InParanoid" id="A0A1Z5JN66"/>
<evidence type="ECO:0000256" key="2">
    <source>
        <dbReference type="ARBA" id="ARBA00022692"/>
    </source>
</evidence>
<gene>
    <name evidence="7" type="ORF">FisN_8Lh245</name>
</gene>
<dbReference type="EMBL" id="BDSP01000092">
    <property type="protein sequence ID" value="GAX15455.1"/>
    <property type="molecule type" value="Genomic_DNA"/>
</dbReference>
<protein>
    <submittedName>
        <fullName evidence="7">Uncharacterized protein</fullName>
    </submittedName>
</protein>
<dbReference type="AlphaFoldDB" id="A0A1Z5JN66"/>
<sequence length="189" mass="20280">MDSPSWLAEDTQAPAASTTAAPAPALAASATATTLAASATDASSTEDKNAALRAKVMKRFVNMLVSSVCAARAILLILTIPDGISEFVIAVYSAVLCAFVFLSEMTELAFMKWILMNHGYLYSPTWRFMFYLLLASMQWSLGGIWSYANGGALVFVAFCNAYWLLKYPSLRSNKSSARPKPAAAADPAL</sequence>